<dbReference type="InterPro" id="IPR007278">
    <property type="entry name" value="DUF397"/>
</dbReference>
<evidence type="ECO:0000259" key="1">
    <source>
        <dbReference type="Pfam" id="PF04149"/>
    </source>
</evidence>
<dbReference type="Pfam" id="PF04149">
    <property type="entry name" value="DUF397"/>
    <property type="match status" value="3"/>
</dbReference>
<dbReference type="RefSeq" id="WP_127151157.1">
    <property type="nucleotide sequence ID" value="NZ_CP029042.1"/>
</dbReference>
<feature type="domain" description="DUF397" evidence="1">
    <location>
        <begin position="45"/>
        <end position="94"/>
    </location>
</feature>
<protein>
    <submittedName>
        <fullName evidence="2">DUF397 domain-containing protein</fullName>
    </submittedName>
</protein>
<dbReference type="EMBL" id="CP029042">
    <property type="protein sequence ID" value="AZS72105.1"/>
    <property type="molecule type" value="Genomic_DNA"/>
</dbReference>
<accession>A0A3S9YAX2</accession>
<dbReference type="Proteomes" id="UP000275579">
    <property type="component" value="Chromosome"/>
</dbReference>
<evidence type="ECO:0000313" key="2">
    <source>
        <dbReference type="EMBL" id="AZS72105.1"/>
    </source>
</evidence>
<proteinExistence type="predicted"/>
<feature type="domain" description="DUF397" evidence="1">
    <location>
        <begin position="25"/>
        <end position="43"/>
    </location>
</feature>
<organism evidence="2 3">
    <name type="scientific">Streptomyces lydicus</name>
    <dbReference type="NCBI Taxonomy" id="47763"/>
    <lineage>
        <taxon>Bacteria</taxon>
        <taxon>Bacillati</taxon>
        <taxon>Actinomycetota</taxon>
        <taxon>Actinomycetes</taxon>
        <taxon>Kitasatosporales</taxon>
        <taxon>Streptomycetaceae</taxon>
        <taxon>Streptomyces</taxon>
    </lineage>
</organism>
<evidence type="ECO:0000313" key="3">
    <source>
        <dbReference type="Proteomes" id="UP000275579"/>
    </source>
</evidence>
<dbReference type="AlphaFoldDB" id="A0A3S9YAX2"/>
<name>A0A3S9YAX2_9ACTN</name>
<gene>
    <name evidence="2" type="ORF">DDE74_15130</name>
</gene>
<reference evidence="2 3" key="1">
    <citation type="submission" date="2018-04" db="EMBL/GenBank/DDBJ databases">
        <title>Complete genome sequences of Streptomyces lydicus strain WYEC and characterization of antagonistic properties of biological control agents.</title>
        <authorList>
            <person name="Mariita R.M."/>
            <person name="Sello J.K."/>
        </authorList>
    </citation>
    <scope>NUCLEOTIDE SEQUENCE [LARGE SCALE GENOMIC DNA]</scope>
    <source>
        <strain evidence="2 3">WYEC 108</strain>
    </source>
</reference>
<sequence length="107" mass="11353">MTHLTWFKSSYSGSEGGACLEVAYDWRKSSYSGDEGGACLEIAYDWHKSSHSSDEGGACVEVAAHPATVHIRDSKDPQGPHLNVSPRAWAAFTSFAARTGPAAPTAP</sequence>
<feature type="domain" description="DUF397" evidence="1">
    <location>
        <begin position="4"/>
        <end position="23"/>
    </location>
</feature>